<reference evidence="2" key="2">
    <citation type="journal article" date="2021" name="Syst. Appl. Microbiol.">
        <title>Roseomonas hellenica sp. nov., isolated from roots of wild-growing Alkanna tinctoria.</title>
        <authorList>
            <person name="Rat A."/>
            <person name="Naranjo H.D."/>
            <person name="Lebbe L."/>
            <person name="Cnockaert M."/>
            <person name="Krigas N."/>
            <person name="Grigoriadou K."/>
            <person name="Maloupa E."/>
            <person name="Willems A."/>
        </authorList>
    </citation>
    <scope>NUCLEOTIDE SEQUENCE</scope>
    <source>
        <strain evidence="2">LMG 31231</strain>
    </source>
</reference>
<feature type="signal peptide" evidence="1">
    <location>
        <begin position="1"/>
        <end position="24"/>
    </location>
</feature>
<accession>A0A9X9WUW0</accession>
<dbReference type="AlphaFoldDB" id="A0A9X9WUW0"/>
<dbReference type="RefSeq" id="WP_211861315.1">
    <property type="nucleotide sequence ID" value="NZ_JAAEDM010000012.1"/>
</dbReference>
<evidence type="ECO:0000313" key="2">
    <source>
        <dbReference type="EMBL" id="MBR0670939.1"/>
    </source>
</evidence>
<evidence type="ECO:0000256" key="1">
    <source>
        <dbReference type="SAM" id="SignalP"/>
    </source>
</evidence>
<dbReference type="PANTHER" id="PTHR35279">
    <property type="match status" value="1"/>
</dbReference>
<evidence type="ECO:0008006" key="4">
    <source>
        <dbReference type="Google" id="ProtNLM"/>
    </source>
</evidence>
<dbReference type="Gene3D" id="2.115.10.20">
    <property type="entry name" value="Glycosyl hydrolase domain, family 43"/>
    <property type="match status" value="2"/>
</dbReference>
<dbReference type="Proteomes" id="UP001138751">
    <property type="component" value="Unassembled WGS sequence"/>
</dbReference>
<keyword evidence="1" id="KW-0732">Signal</keyword>
<dbReference type="InterPro" id="IPR023296">
    <property type="entry name" value="Glyco_hydro_beta-prop_sf"/>
</dbReference>
<gene>
    <name evidence="2" type="ORF">GXW76_07125</name>
</gene>
<sequence>MTRPLRLFPAFAAALLTLPPGAEAAPQCRFPAPWTRIEPPARTAAGTPLSPLRIAADPSVLRRGARYEMWFTNADSRQRTGIARAESTDGRIWTVWRSPTNPDPVMDLVLAAPAGGWDAPGLETANVLVGPDGLYRMYYTGNRAPQGSVTFAIGLATSPDGIRWARRNAPVLEAANDWERPICAQPGDPSSCRMGGVLEPSVLHDAAAGLYRMWYVGLGEPSDSFRSFRIGHATSPDGVTWTRRASPVLALGPRGSWDEMWTSHVNVVADPGGGYHMFYFGSAPGDYRDGIEMQRGSIGHAYSADGITWERNPANPILAPRANQVDAWTLGGPTAVVESGRIRLWYFGNRTSGLASDIVMAEAACGP</sequence>
<feature type="chain" id="PRO_5040994914" description="Glycosyl hydrolase family 32 N-terminal domain-containing protein" evidence="1">
    <location>
        <begin position="25"/>
        <end position="367"/>
    </location>
</feature>
<dbReference type="PANTHER" id="PTHR35279:SF1">
    <property type="entry name" value="ARABINANASE_LEVANSUCRASE_INVERTASE"/>
    <property type="match status" value="1"/>
</dbReference>
<reference evidence="2" key="1">
    <citation type="submission" date="2020-01" db="EMBL/GenBank/DDBJ databases">
        <authorList>
            <person name="Rat A."/>
        </authorList>
    </citation>
    <scope>NUCLEOTIDE SEQUENCE</scope>
    <source>
        <strain evidence="2">LMG 31231</strain>
    </source>
</reference>
<keyword evidence="3" id="KW-1185">Reference proteome</keyword>
<comment type="caution">
    <text evidence="2">The sequence shown here is derived from an EMBL/GenBank/DDBJ whole genome shotgun (WGS) entry which is preliminary data.</text>
</comment>
<proteinExistence type="predicted"/>
<evidence type="ECO:0000313" key="3">
    <source>
        <dbReference type="Proteomes" id="UP001138751"/>
    </source>
</evidence>
<dbReference type="EMBL" id="JAAEDM010000012">
    <property type="protein sequence ID" value="MBR0670939.1"/>
    <property type="molecule type" value="Genomic_DNA"/>
</dbReference>
<protein>
    <recommendedName>
        <fullName evidence="4">Glycosyl hydrolase family 32 N-terminal domain-containing protein</fullName>
    </recommendedName>
</protein>
<organism evidence="2 3">
    <name type="scientific">Neoroseomonas soli</name>
    <dbReference type="NCBI Taxonomy" id="1081025"/>
    <lineage>
        <taxon>Bacteria</taxon>
        <taxon>Pseudomonadati</taxon>
        <taxon>Pseudomonadota</taxon>
        <taxon>Alphaproteobacteria</taxon>
        <taxon>Acetobacterales</taxon>
        <taxon>Acetobacteraceae</taxon>
        <taxon>Neoroseomonas</taxon>
    </lineage>
</organism>
<dbReference type="SUPFAM" id="SSF75005">
    <property type="entry name" value="Arabinanase/levansucrase/invertase"/>
    <property type="match status" value="2"/>
</dbReference>
<name>A0A9X9WUW0_9PROT</name>